<dbReference type="PANTHER" id="PTHR21257">
    <property type="entry name" value="DELTA(14)-STEROL REDUCTASE"/>
    <property type="match status" value="1"/>
</dbReference>
<feature type="transmembrane region" description="Helical" evidence="18">
    <location>
        <begin position="184"/>
        <end position="205"/>
    </location>
</feature>
<comment type="caution">
    <text evidence="20">The sequence shown here is derived from an EMBL/GenBank/DDBJ whole genome shotgun (WGS) entry which is preliminary data.</text>
</comment>
<proteinExistence type="inferred from homology"/>
<comment type="subcellular location">
    <subcellularLocation>
        <location evidence="1">Endoplasmic reticulum membrane</location>
        <topology evidence="1">Multi-pass membrane protein</topology>
    </subcellularLocation>
</comment>
<keyword evidence="3 18" id="KW-0444">Lipid biosynthesis</keyword>
<dbReference type="InterPro" id="IPR018083">
    <property type="entry name" value="Sterol_reductase_CS"/>
</dbReference>
<reference evidence="20" key="1">
    <citation type="journal article" date="2020" name="Stud. Mycol.">
        <title>101 Dothideomycetes genomes: a test case for predicting lifestyles and emergence of pathogens.</title>
        <authorList>
            <person name="Haridas S."/>
            <person name="Albert R."/>
            <person name="Binder M."/>
            <person name="Bloem J."/>
            <person name="Labutti K."/>
            <person name="Salamov A."/>
            <person name="Andreopoulos B."/>
            <person name="Baker S."/>
            <person name="Barry K."/>
            <person name="Bills G."/>
            <person name="Bluhm B."/>
            <person name="Cannon C."/>
            <person name="Castanera R."/>
            <person name="Culley D."/>
            <person name="Daum C."/>
            <person name="Ezra D."/>
            <person name="Gonzalez J."/>
            <person name="Henrissat B."/>
            <person name="Kuo A."/>
            <person name="Liang C."/>
            <person name="Lipzen A."/>
            <person name="Lutzoni F."/>
            <person name="Magnuson J."/>
            <person name="Mondo S."/>
            <person name="Nolan M."/>
            <person name="Ohm R."/>
            <person name="Pangilinan J."/>
            <person name="Park H.-J."/>
            <person name="Ramirez L."/>
            <person name="Alfaro M."/>
            <person name="Sun H."/>
            <person name="Tritt A."/>
            <person name="Yoshinaga Y."/>
            <person name="Zwiers L.-H."/>
            <person name="Turgeon B."/>
            <person name="Goodwin S."/>
            <person name="Spatafora J."/>
            <person name="Crous P."/>
            <person name="Grigoriev I."/>
        </authorList>
    </citation>
    <scope>NUCLEOTIDE SEQUENCE</scope>
    <source>
        <strain evidence="20">CBS 101060</strain>
    </source>
</reference>
<keyword evidence="14 18" id="KW-0753">Steroid metabolism</keyword>
<evidence type="ECO:0000256" key="4">
    <source>
        <dbReference type="ARBA" id="ARBA00022692"/>
    </source>
</evidence>
<comment type="pathway">
    <text evidence="15 18">Steroid metabolism; ergosterol biosynthesis.</text>
</comment>
<feature type="region of interest" description="Disordered" evidence="19">
    <location>
        <begin position="90"/>
        <end position="109"/>
    </location>
</feature>
<feature type="transmembrane region" description="Helical" evidence="18">
    <location>
        <begin position="256"/>
        <end position="277"/>
    </location>
</feature>
<organism evidence="20 21">
    <name type="scientific">Patellaria atrata CBS 101060</name>
    <dbReference type="NCBI Taxonomy" id="1346257"/>
    <lineage>
        <taxon>Eukaryota</taxon>
        <taxon>Fungi</taxon>
        <taxon>Dikarya</taxon>
        <taxon>Ascomycota</taxon>
        <taxon>Pezizomycotina</taxon>
        <taxon>Dothideomycetes</taxon>
        <taxon>Dothideomycetes incertae sedis</taxon>
        <taxon>Patellariales</taxon>
        <taxon>Patellariaceae</taxon>
        <taxon>Patellaria</taxon>
    </lineage>
</organism>
<evidence type="ECO:0000256" key="11">
    <source>
        <dbReference type="ARBA" id="ARBA00023098"/>
    </source>
</evidence>
<keyword evidence="6" id="KW-0521">NADP</keyword>
<feature type="transmembrane region" description="Helical" evidence="18">
    <location>
        <begin position="310"/>
        <end position="330"/>
    </location>
</feature>
<keyword evidence="11 18" id="KW-0443">Lipid metabolism</keyword>
<keyword evidence="9 18" id="KW-0560">Oxidoreductase</keyword>
<dbReference type="InterPro" id="IPR001171">
    <property type="entry name" value="ERG24_DHCR-like"/>
</dbReference>
<evidence type="ECO:0000256" key="1">
    <source>
        <dbReference type="ARBA" id="ARBA00004477"/>
    </source>
</evidence>
<keyword evidence="7 18" id="KW-0752">Steroid biosynthesis</keyword>
<dbReference type="Proteomes" id="UP000799429">
    <property type="component" value="Unassembled WGS sequence"/>
</dbReference>
<dbReference type="EMBL" id="MU006095">
    <property type="protein sequence ID" value="KAF2839102.1"/>
    <property type="molecule type" value="Genomic_DNA"/>
</dbReference>
<sequence length="554" mass="64011">MSVRVTRSQTGKTPSKPSHPGFVETPGYRKRRTRQSTFEAEELERAVSTPTEEDSEDDIVKEIPNGKANGHINGKTNGQANGQAISKTSEVEHTNPIVSATHPSSKVESHEDFNKADHFEFGGPWGVSALMIGFPALMYYMWIGATFYDGKPPLPQDGQSFQDFAKEMADIVYEHAYPHKKAWAIYWTFFVFEMFCYMYMPGIYVQGRPLPSLGGKKLDYYCSAMWSLYVTIAVAATLHLTGLFPLYTIMDEFGPLMSVAILTGFLNSFITYVQALVRGAQTRMTGSHVYDFFMGAELNPRLFYWLDFKMFYEVRIPWFILLLLSLGTAVRQYENYGYVSGEVIFLCMAHFLYANACSKAEQLIVPTWDMYYEKLGFLLTFWNLAGVPLSYCHCTIYLANHHPDEYRWNRVALTGLFIAYLFVYWVWDTCNSQKNIFRGRERGTFQERYSFPQLPWKEIKNPKSIPTSTGDSLLCDGWYGKARKIHYTCDLFFSLSWAAITGFTSPFPWFYPLFFSVMIIHRARRDIARCEERYGDAWREYTKRVPWLFVPGVF</sequence>
<gene>
    <name evidence="20" type="ORF">M501DRAFT_934093</name>
</gene>
<keyword evidence="5" id="KW-0256">Endoplasmic reticulum</keyword>
<feature type="transmembrane region" description="Helical" evidence="18">
    <location>
        <begin position="226"/>
        <end position="250"/>
    </location>
</feature>
<dbReference type="PANTHER" id="PTHR21257:SF31">
    <property type="entry name" value="DELTA(24(24(1)))-STEROL REDUCTASE ERG4"/>
    <property type="match status" value="1"/>
</dbReference>
<keyword evidence="21" id="KW-1185">Reference proteome</keyword>
<dbReference type="OrthoDB" id="5326588at2759"/>
<evidence type="ECO:0000256" key="8">
    <source>
        <dbReference type="ARBA" id="ARBA00022989"/>
    </source>
</evidence>
<dbReference type="PROSITE" id="PS01017">
    <property type="entry name" value="STEROL_REDUCT_1"/>
    <property type="match status" value="1"/>
</dbReference>
<evidence type="ECO:0000256" key="6">
    <source>
        <dbReference type="ARBA" id="ARBA00022857"/>
    </source>
</evidence>
<evidence type="ECO:0000256" key="16">
    <source>
        <dbReference type="ARBA" id="ARBA00038892"/>
    </source>
</evidence>
<feature type="compositionally biased region" description="Polar residues" evidence="19">
    <location>
        <begin position="1"/>
        <end position="16"/>
    </location>
</feature>
<keyword evidence="4 18" id="KW-0812">Transmembrane</keyword>
<dbReference type="GO" id="GO:0000246">
    <property type="term" value="F:Delta24(24-1) sterol reductase activity"/>
    <property type="evidence" value="ECO:0007669"/>
    <property type="project" value="UniProtKB-EC"/>
</dbReference>
<dbReference type="GO" id="GO:0006696">
    <property type="term" value="P:ergosterol biosynthetic process"/>
    <property type="evidence" value="ECO:0007669"/>
    <property type="project" value="TreeGrafter"/>
</dbReference>
<comment type="catalytic activity">
    <reaction evidence="17">
        <text>ergosterol + NADP(+) = ergosta-5,7,22,24(28)-tetraen-3beta-ol + NADPH + H(+)</text>
        <dbReference type="Rhea" id="RHEA:18501"/>
        <dbReference type="ChEBI" id="CHEBI:15378"/>
        <dbReference type="ChEBI" id="CHEBI:16933"/>
        <dbReference type="ChEBI" id="CHEBI:18249"/>
        <dbReference type="ChEBI" id="CHEBI:57783"/>
        <dbReference type="ChEBI" id="CHEBI:58349"/>
        <dbReference type="EC" id="1.3.1.71"/>
    </reaction>
    <physiologicalReaction direction="right-to-left" evidence="17">
        <dbReference type="Rhea" id="RHEA:18503"/>
    </physiologicalReaction>
</comment>
<dbReference type="Gene3D" id="1.20.120.1630">
    <property type="match status" value="1"/>
</dbReference>
<keyword evidence="10 18" id="KW-0756">Sterol biosynthesis</keyword>
<evidence type="ECO:0000256" key="5">
    <source>
        <dbReference type="ARBA" id="ARBA00022824"/>
    </source>
</evidence>
<feature type="transmembrane region" description="Helical" evidence="18">
    <location>
        <begin position="411"/>
        <end position="427"/>
    </location>
</feature>
<evidence type="ECO:0000256" key="2">
    <source>
        <dbReference type="ARBA" id="ARBA00005402"/>
    </source>
</evidence>
<feature type="transmembrane region" description="Helical" evidence="18">
    <location>
        <begin position="336"/>
        <end position="354"/>
    </location>
</feature>
<feature type="transmembrane region" description="Helical" evidence="18">
    <location>
        <begin position="125"/>
        <end position="143"/>
    </location>
</feature>
<dbReference type="Pfam" id="PF01222">
    <property type="entry name" value="ERG4_ERG24"/>
    <property type="match status" value="1"/>
</dbReference>
<keyword evidence="13 18" id="KW-1207">Sterol metabolism</keyword>
<name>A0A9P4SAM3_9PEZI</name>
<evidence type="ECO:0000256" key="13">
    <source>
        <dbReference type="ARBA" id="ARBA00023166"/>
    </source>
</evidence>
<evidence type="ECO:0000256" key="17">
    <source>
        <dbReference type="ARBA" id="ARBA00048918"/>
    </source>
</evidence>
<evidence type="ECO:0000313" key="21">
    <source>
        <dbReference type="Proteomes" id="UP000799429"/>
    </source>
</evidence>
<dbReference type="AlphaFoldDB" id="A0A9P4SAM3"/>
<evidence type="ECO:0000256" key="7">
    <source>
        <dbReference type="ARBA" id="ARBA00022955"/>
    </source>
</evidence>
<protein>
    <recommendedName>
        <fullName evidence="16 18">Delta(24(24(1)))-sterol reductase</fullName>
        <ecNumber evidence="16 18">1.3.1.71</ecNumber>
    </recommendedName>
    <alternativeName>
        <fullName evidence="18">C-24(28) sterol reductase</fullName>
    </alternativeName>
    <alternativeName>
        <fullName evidence="18">Sterol Delta(24(28))-reductase</fullName>
    </alternativeName>
</protein>
<feature type="region of interest" description="Disordered" evidence="19">
    <location>
        <begin position="1"/>
        <end position="81"/>
    </location>
</feature>
<evidence type="ECO:0000256" key="15">
    <source>
        <dbReference type="ARBA" id="ARBA00029435"/>
    </source>
</evidence>
<evidence type="ECO:0000313" key="20">
    <source>
        <dbReference type="EMBL" id="KAF2839102.1"/>
    </source>
</evidence>
<feature type="transmembrane region" description="Helical" evidence="18">
    <location>
        <begin position="491"/>
        <end position="511"/>
    </location>
</feature>
<evidence type="ECO:0000256" key="10">
    <source>
        <dbReference type="ARBA" id="ARBA00023011"/>
    </source>
</evidence>
<dbReference type="GO" id="GO:0005789">
    <property type="term" value="C:endoplasmic reticulum membrane"/>
    <property type="evidence" value="ECO:0007669"/>
    <property type="project" value="UniProtKB-SubCell"/>
</dbReference>
<comment type="similarity">
    <text evidence="2 18">Belongs to the ERG4/ERG24 family.</text>
</comment>
<evidence type="ECO:0000256" key="12">
    <source>
        <dbReference type="ARBA" id="ARBA00023136"/>
    </source>
</evidence>
<dbReference type="FunFam" id="1.20.120.1630:FF:000003">
    <property type="entry name" value="C-24(28) sterol reductase"/>
    <property type="match status" value="1"/>
</dbReference>
<keyword evidence="12 18" id="KW-0472">Membrane</keyword>
<feature type="transmembrane region" description="Helical" evidence="18">
    <location>
        <begin position="375"/>
        <end position="399"/>
    </location>
</feature>
<evidence type="ECO:0000256" key="18">
    <source>
        <dbReference type="RuleBase" id="RU369120"/>
    </source>
</evidence>
<dbReference type="EC" id="1.3.1.71" evidence="16 18"/>
<keyword evidence="8 18" id="KW-1133">Transmembrane helix</keyword>
<evidence type="ECO:0000256" key="14">
    <source>
        <dbReference type="ARBA" id="ARBA00023221"/>
    </source>
</evidence>
<evidence type="ECO:0000256" key="3">
    <source>
        <dbReference type="ARBA" id="ARBA00022516"/>
    </source>
</evidence>
<evidence type="ECO:0000256" key="19">
    <source>
        <dbReference type="SAM" id="MobiDB-lite"/>
    </source>
</evidence>
<accession>A0A9P4SAM3</accession>
<evidence type="ECO:0000256" key="9">
    <source>
        <dbReference type="ARBA" id="ARBA00023002"/>
    </source>
</evidence>